<keyword evidence="2" id="KW-1185">Reference proteome</keyword>
<reference evidence="2" key="2">
    <citation type="submission" date="2015-01" db="EMBL/GenBank/DDBJ databases">
        <title>Evolutionary Origins and Diversification of the Mycorrhizal Mutualists.</title>
        <authorList>
            <consortium name="DOE Joint Genome Institute"/>
            <consortium name="Mycorrhizal Genomics Consortium"/>
            <person name="Kohler A."/>
            <person name="Kuo A."/>
            <person name="Nagy L.G."/>
            <person name="Floudas D."/>
            <person name="Copeland A."/>
            <person name="Barry K.W."/>
            <person name="Cichocki N."/>
            <person name="Veneault-Fourrey C."/>
            <person name="LaButti K."/>
            <person name="Lindquist E.A."/>
            <person name="Lipzen A."/>
            <person name="Lundell T."/>
            <person name="Morin E."/>
            <person name="Murat C."/>
            <person name="Riley R."/>
            <person name="Ohm R."/>
            <person name="Sun H."/>
            <person name="Tunlid A."/>
            <person name="Henrissat B."/>
            <person name="Grigoriev I.V."/>
            <person name="Hibbett D.S."/>
            <person name="Martin F."/>
        </authorList>
    </citation>
    <scope>NUCLEOTIDE SEQUENCE [LARGE SCALE GENOMIC DNA]</scope>
    <source>
        <strain evidence="2">F 1598</strain>
    </source>
</reference>
<sequence length="96" mass="10648">MSISAIKAFNRSRFAANFTRVTSSYICSKSLSSMAATSNGQVLTFVEIFVDSQCSGSMLAIAESTSCLRDYCNCARRVSHEEEKHTDLGIQVRMHR</sequence>
<organism evidence="1 2">
    <name type="scientific">Piloderma croceum (strain F 1598)</name>
    <dbReference type="NCBI Taxonomy" id="765440"/>
    <lineage>
        <taxon>Eukaryota</taxon>
        <taxon>Fungi</taxon>
        <taxon>Dikarya</taxon>
        <taxon>Basidiomycota</taxon>
        <taxon>Agaricomycotina</taxon>
        <taxon>Agaricomycetes</taxon>
        <taxon>Agaricomycetidae</taxon>
        <taxon>Atheliales</taxon>
        <taxon>Atheliaceae</taxon>
        <taxon>Piloderma</taxon>
    </lineage>
</organism>
<dbReference type="HOGENOM" id="CLU_2360475_0_0_1"/>
<proteinExistence type="predicted"/>
<evidence type="ECO:0000313" key="1">
    <source>
        <dbReference type="EMBL" id="KIM85325.1"/>
    </source>
</evidence>
<dbReference type="EMBL" id="KN832985">
    <property type="protein sequence ID" value="KIM85325.1"/>
    <property type="molecule type" value="Genomic_DNA"/>
</dbReference>
<name>A0A0C3FMJ5_PILCF</name>
<dbReference type="InParanoid" id="A0A0C3FMJ5"/>
<dbReference type="Proteomes" id="UP000054166">
    <property type="component" value="Unassembled WGS sequence"/>
</dbReference>
<protein>
    <submittedName>
        <fullName evidence="1">Uncharacterized protein</fullName>
    </submittedName>
</protein>
<reference evidence="1 2" key="1">
    <citation type="submission" date="2014-04" db="EMBL/GenBank/DDBJ databases">
        <authorList>
            <consortium name="DOE Joint Genome Institute"/>
            <person name="Kuo A."/>
            <person name="Tarkka M."/>
            <person name="Buscot F."/>
            <person name="Kohler A."/>
            <person name="Nagy L.G."/>
            <person name="Floudas D."/>
            <person name="Copeland A."/>
            <person name="Barry K.W."/>
            <person name="Cichocki N."/>
            <person name="Veneault-Fourrey C."/>
            <person name="LaButti K."/>
            <person name="Lindquist E.A."/>
            <person name="Lipzen A."/>
            <person name="Lundell T."/>
            <person name="Morin E."/>
            <person name="Murat C."/>
            <person name="Sun H."/>
            <person name="Tunlid A."/>
            <person name="Henrissat B."/>
            <person name="Grigoriev I.V."/>
            <person name="Hibbett D.S."/>
            <person name="Martin F."/>
            <person name="Nordberg H.P."/>
            <person name="Cantor M.N."/>
            <person name="Hua S.X."/>
        </authorList>
    </citation>
    <scope>NUCLEOTIDE SEQUENCE [LARGE SCALE GENOMIC DNA]</scope>
    <source>
        <strain evidence="1 2">F 1598</strain>
    </source>
</reference>
<accession>A0A0C3FMJ5</accession>
<dbReference type="AlphaFoldDB" id="A0A0C3FMJ5"/>
<evidence type="ECO:0000313" key="2">
    <source>
        <dbReference type="Proteomes" id="UP000054166"/>
    </source>
</evidence>
<gene>
    <name evidence="1" type="ORF">PILCRDRAFT_357474</name>
</gene>